<gene>
    <name evidence="7" type="ORF">F503_00889</name>
</gene>
<evidence type="ECO:0000313" key="8">
    <source>
        <dbReference type="Proteomes" id="UP000016923"/>
    </source>
</evidence>
<accession>S3C847</accession>
<dbReference type="SMART" id="SM00338">
    <property type="entry name" value="BRLZ"/>
    <property type="match status" value="1"/>
</dbReference>
<dbReference type="GO" id="GO:0000978">
    <property type="term" value="F:RNA polymerase II cis-regulatory region sequence-specific DNA binding"/>
    <property type="evidence" value="ECO:0007669"/>
    <property type="project" value="TreeGrafter"/>
</dbReference>
<feature type="region of interest" description="Disordered" evidence="5">
    <location>
        <begin position="222"/>
        <end position="244"/>
    </location>
</feature>
<feature type="compositionally biased region" description="Basic and acidic residues" evidence="5">
    <location>
        <begin position="222"/>
        <end position="233"/>
    </location>
</feature>
<protein>
    <submittedName>
        <fullName evidence="7">B-zip transcription factor idi-4</fullName>
    </submittedName>
</protein>
<dbReference type="GO" id="GO:0000981">
    <property type="term" value="F:DNA-binding transcription factor activity, RNA polymerase II-specific"/>
    <property type="evidence" value="ECO:0007669"/>
    <property type="project" value="TreeGrafter"/>
</dbReference>
<evidence type="ECO:0000256" key="1">
    <source>
        <dbReference type="ARBA" id="ARBA00023015"/>
    </source>
</evidence>
<evidence type="ECO:0000256" key="3">
    <source>
        <dbReference type="ARBA" id="ARBA00023163"/>
    </source>
</evidence>
<feature type="compositionally biased region" description="Low complexity" evidence="5">
    <location>
        <begin position="14"/>
        <end position="55"/>
    </location>
</feature>
<dbReference type="STRING" id="1262450.S3C847"/>
<sequence length="244" mass="25741">MNLPSGDPTVLPLAASASTTSPSSSASATMATSALTQSRTPPLSLSPPHSSEASPTVETNDQVLQDALMSVNNNGNAQSLSFLDLSSNLASSLHTNMPSVPSASSGAATSTTAQVPGLTLSGHSGIRKAAPVSRTKKVVSAPASSQATAADDLDTVDPDAPDDDIAIKRQRNSLAARKYRQKKIDRISELESEVGQLKEERDALRIKLARQEAETAALREMLMVRDRDHDSDNGKVGSKRRRKK</sequence>
<dbReference type="GO" id="GO:1903833">
    <property type="term" value="P:positive regulation of cellular response to amino acid starvation"/>
    <property type="evidence" value="ECO:0007669"/>
    <property type="project" value="TreeGrafter"/>
</dbReference>
<dbReference type="GO" id="GO:0005667">
    <property type="term" value="C:transcription regulator complex"/>
    <property type="evidence" value="ECO:0007669"/>
    <property type="project" value="TreeGrafter"/>
</dbReference>
<dbReference type="EMBL" id="KE148149">
    <property type="protein sequence ID" value="EPE08106.1"/>
    <property type="molecule type" value="Genomic_DNA"/>
</dbReference>
<reference evidence="7 8" key="1">
    <citation type="journal article" date="2013" name="BMC Genomics">
        <title>The genome and transcriptome of the pine saprophyte Ophiostoma piceae, and a comparison with the bark beetle-associated pine pathogen Grosmannia clavigera.</title>
        <authorList>
            <person name="Haridas S."/>
            <person name="Wang Y."/>
            <person name="Lim L."/>
            <person name="Massoumi Alamouti S."/>
            <person name="Jackman S."/>
            <person name="Docking R."/>
            <person name="Robertson G."/>
            <person name="Birol I."/>
            <person name="Bohlmann J."/>
            <person name="Breuil C."/>
        </authorList>
    </citation>
    <scope>NUCLEOTIDE SEQUENCE [LARGE SCALE GENOMIC DNA]</scope>
    <source>
        <strain evidence="7 8">UAMH 11346</strain>
    </source>
</reference>
<feature type="coiled-coil region" evidence="4">
    <location>
        <begin position="180"/>
        <end position="221"/>
    </location>
</feature>
<keyword evidence="1" id="KW-0805">Transcription regulation</keyword>
<feature type="compositionally biased region" description="Low complexity" evidence="5">
    <location>
        <begin position="102"/>
        <end position="113"/>
    </location>
</feature>
<keyword evidence="8" id="KW-1185">Reference proteome</keyword>
<dbReference type="Proteomes" id="UP000016923">
    <property type="component" value="Unassembled WGS sequence"/>
</dbReference>
<dbReference type="Gene3D" id="1.20.5.170">
    <property type="match status" value="1"/>
</dbReference>
<dbReference type="OrthoDB" id="2257100at2759"/>
<dbReference type="PANTHER" id="PTHR11462:SF35">
    <property type="entry name" value="TRANSCRIPTION FACTOR JRA"/>
    <property type="match status" value="1"/>
</dbReference>
<dbReference type="PROSITE" id="PS00036">
    <property type="entry name" value="BZIP_BASIC"/>
    <property type="match status" value="1"/>
</dbReference>
<evidence type="ECO:0000259" key="6">
    <source>
        <dbReference type="PROSITE" id="PS50217"/>
    </source>
</evidence>
<name>S3C847_OPHP1</name>
<organism evidence="7 8">
    <name type="scientific">Ophiostoma piceae (strain UAMH 11346)</name>
    <name type="common">Sap stain fungus</name>
    <dbReference type="NCBI Taxonomy" id="1262450"/>
    <lineage>
        <taxon>Eukaryota</taxon>
        <taxon>Fungi</taxon>
        <taxon>Dikarya</taxon>
        <taxon>Ascomycota</taxon>
        <taxon>Pezizomycotina</taxon>
        <taxon>Sordariomycetes</taxon>
        <taxon>Sordariomycetidae</taxon>
        <taxon>Ophiostomatales</taxon>
        <taxon>Ophiostomataceae</taxon>
        <taxon>Ophiostoma</taxon>
    </lineage>
</organism>
<dbReference type="PANTHER" id="PTHR11462">
    <property type="entry name" value="JUN TRANSCRIPTION FACTOR-RELATED"/>
    <property type="match status" value="1"/>
</dbReference>
<feature type="region of interest" description="Disordered" evidence="5">
    <location>
        <begin position="92"/>
        <end position="168"/>
    </location>
</feature>
<evidence type="ECO:0000256" key="2">
    <source>
        <dbReference type="ARBA" id="ARBA00023125"/>
    </source>
</evidence>
<dbReference type="CDD" id="cd12193">
    <property type="entry name" value="bZIP_GCN4"/>
    <property type="match status" value="1"/>
</dbReference>
<dbReference type="PROSITE" id="PS50217">
    <property type="entry name" value="BZIP"/>
    <property type="match status" value="1"/>
</dbReference>
<dbReference type="InterPro" id="IPR004827">
    <property type="entry name" value="bZIP"/>
</dbReference>
<keyword evidence="2" id="KW-0238">DNA-binding</keyword>
<feature type="domain" description="BZIP" evidence="6">
    <location>
        <begin position="162"/>
        <end position="225"/>
    </location>
</feature>
<feature type="compositionally biased region" description="Polar residues" evidence="5">
    <location>
        <begin position="92"/>
        <end position="101"/>
    </location>
</feature>
<keyword evidence="4" id="KW-0175">Coiled coil</keyword>
<dbReference type="HOGENOM" id="CLU_1138307_0_0_1"/>
<dbReference type="VEuPathDB" id="FungiDB:F503_00889"/>
<dbReference type="AlphaFoldDB" id="S3C847"/>
<evidence type="ECO:0000313" key="7">
    <source>
        <dbReference type="EMBL" id="EPE08106.1"/>
    </source>
</evidence>
<dbReference type="SUPFAM" id="SSF57959">
    <property type="entry name" value="Leucine zipper domain"/>
    <property type="match status" value="1"/>
</dbReference>
<evidence type="ECO:0000256" key="4">
    <source>
        <dbReference type="SAM" id="Coils"/>
    </source>
</evidence>
<feature type="compositionally biased region" description="Acidic residues" evidence="5">
    <location>
        <begin position="151"/>
        <end position="164"/>
    </location>
</feature>
<proteinExistence type="predicted"/>
<dbReference type="InterPro" id="IPR050946">
    <property type="entry name" value="AP-1_TF_bZIP"/>
</dbReference>
<dbReference type="eggNOG" id="ENOG502SG5D">
    <property type="taxonomic scope" value="Eukaryota"/>
</dbReference>
<feature type="region of interest" description="Disordered" evidence="5">
    <location>
        <begin position="1"/>
        <end position="61"/>
    </location>
</feature>
<keyword evidence="3" id="KW-0804">Transcription</keyword>
<dbReference type="GO" id="GO:0001080">
    <property type="term" value="P:nitrogen catabolite activation of transcription from RNA polymerase II promoter"/>
    <property type="evidence" value="ECO:0007669"/>
    <property type="project" value="TreeGrafter"/>
</dbReference>
<dbReference type="InterPro" id="IPR046347">
    <property type="entry name" value="bZIP_sf"/>
</dbReference>
<evidence type="ECO:0000256" key="5">
    <source>
        <dbReference type="SAM" id="MobiDB-lite"/>
    </source>
</evidence>
<dbReference type="Pfam" id="PF07716">
    <property type="entry name" value="bZIP_2"/>
    <property type="match status" value="1"/>
</dbReference>